<gene>
    <name evidence="1" type="ORF">PAC_07542</name>
</gene>
<dbReference type="Proteomes" id="UP000184330">
    <property type="component" value="Unassembled WGS sequence"/>
</dbReference>
<dbReference type="AlphaFoldDB" id="A0A1L7WY07"/>
<dbReference type="EMBL" id="FJOG01000010">
    <property type="protein sequence ID" value="CZR57653.1"/>
    <property type="molecule type" value="Genomic_DNA"/>
</dbReference>
<name>A0A1L7WY07_9HELO</name>
<evidence type="ECO:0000313" key="2">
    <source>
        <dbReference type="Proteomes" id="UP000184330"/>
    </source>
</evidence>
<protein>
    <submittedName>
        <fullName evidence="1">Uncharacterized protein</fullName>
    </submittedName>
</protein>
<evidence type="ECO:0000313" key="1">
    <source>
        <dbReference type="EMBL" id="CZR57653.1"/>
    </source>
</evidence>
<keyword evidence="2" id="KW-1185">Reference proteome</keyword>
<accession>A0A1L7WY07</accession>
<reference evidence="1 2" key="1">
    <citation type="submission" date="2016-03" db="EMBL/GenBank/DDBJ databases">
        <authorList>
            <person name="Ploux O."/>
        </authorList>
    </citation>
    <scope>NUCLEOTIDE SEQUENCE [LARGE SCALE GENOMIC DNA]</scope>
    <source>
        <strain evidence="1 2">UAMH 11012</strain>
    </source>
</reference>
<organism evidence="1 2">
    <name type="scientific">Phialocephala subalpina</name>
    <dbReference type="NCBI Taxonomy" id="576137"/>
    <lineage>
        <taxon>Eukaryota</taxon>
        <taxon>Fungi</taxon>
        <taxon>Dikarya</taxon>
        <taxon>Ascomycota</taxon>
        <taxon>Pezizomycotina</taxon>
        <taxon>Leotiomycetes</taxon>
        <taxon>Helotiales</taxon>
        <taxon>Mollisiaceae</taxon>
        <taxon>Phialocephala</taxon>
        <taxon>Phialocephala fortinii species complex</taxon>
    </lineage>
</organism>
<sequence>MENRENRIGDGGEAACICGAQLGPAVRIIGVCDGHLTDNYQNADVDHACTDQEATLSISLPPKTNSWTMAENVYVLELVELKVWDLNRTLNKTDFEEIARGMEKKFGGHIVGVGQKLATALGKQEMFAQSSWYYPSRNSNSLHSYVTRKGGVWEHKYIQILNHYLH</sequence>
<proteinExistence type="predicted"/>